<protein>
    <submittedName>
        <fullName evidence="4">GST C domain containing protein</fullName>
    </submittedName>
</protein>
<evidence type="ECO:0000259" key="3">
    <source>
        <dbReference type="PROSITE" id="PS50405"/>
    </source>
</evidence>
<dbReference type="InterPro" id="IPR036282">
    <property type="entry name" value="Glutathione-S-Trfase_C_sf"/>
</dbReference>
<dbReference type="STRING" id="36087.A0A077ZL98"/>
<sequence length="223" mass="24334">MGAAVSSTSSNVPSSSRPEEEQAIDSDAGDAKHRQRRGAVSAEVYSEEDVKNYVKKDDVNSARAMIVAADAVDLMPDECAAFIEVDSWLELADILKGCNNWELGNHLRTLNQRLNGRNALVGSKLSLADYALWASLQSLTTKKENALKSYANVEKFCRNCLSDVLLQKVQEQLSCRPQQKEAKQKTVKDEGKYIELPGAINGQVVVRFPPEASGFGVSSTAPD</sequence>
<dbReference type="InterPro" id="IPR050132">
    <property type="entry name" value="Gln/Glu-tRNA_Ligase"/>
</dbReference>
<dbReference type="PROSITE" id="PS50405">
    <property type="entry name" value="GST_CTER"/>
    <property type="match status" value="1"/>
</dbReference>
<proteinExistence type="predicted"/>
<dbReference type="Pfam" id="PF14497">
    <property type="entry name" value="GST_C_3"/>
    <property type="match status" value="1"/>
</dbReference>
<evidence type="ECO:0000256" key="2">
    <source>
        <dbReference type="SAM" id="MobiDB-lite"/>
    </source>
</evidence>
<feature type="domain" description="GST C-terminal" evidence="3">
    <location>
        <begin position="57"/>
        <end position="184"/>
    </location>
</feature>
<dbReference type="PANTHER" id="PTHR43097:SF5">
    <property type="entry name" value="GLUTAMATE--TRNA LIGASE"/>
    <property type="match status" value="1"/>
</dbReference>
<evidence type="ECO:0000313" key="5">
    <source>
        <dbReference type="Proteomes" id="UP000030665"/>
    </source>
</evidence>
<dbReference type="PANTHER" id="PTHR43097">
    <property type="entry name" value="GLUTAMINE-TRNA LIGASE"/>
    <property type="match status" value="1"/>
</dbReference>
<dbReference type="GO" id="GO:0005829">
    <property type="term" value="C:cytosol"/>
    <property type="evidence" value="ECO:0007669"/>
    <property type="project" value="TreeGrafter"/>
</dbReference>
<dbReference type="EMBL" id="HG806585">
    <property type="protein sequence ID" value="CDW59400.1"/>
    <property type="molecule type" value="Genomic_DNA"/>
</dbReference>
<feature type="compositionally biased region" description="Low complexity" evidence="2">
    <location>
        <begin position="1"/>
        <end position="16"/>
    </location>
</feature>
<feature type="region of interest" description="Disordered" evidence="2">
    <location>
        <begin position="1"/>
        <end position="42"/>
    </location>
</feature>
<dbReference type="Proteomes" id="UP000030665">
    <property type="component" value="Unassembled WGS sequence"/>
</dbReference>
<evidence type="ECO:0000313" key="4">
    <source>
        <dbReference type="EMBL" id="CDW59400.1"/>
    </source>
</evidence>
<dbReference type="InterPro" id="IPR010987">
    <property type="entry name" value="Glutathione-S-Trfase_C-like"/>
</dbReference>
<reference evidence="4" key="1">
    <citation type="submission" date="2014-01" db="EMBL/GenBank/DDBJ databases">
        <authorList>
            <person name="Aslett M."/>
        </authorList>
    </citation>
    <scope>NUCLEOTIDE SEQUENCE</scope>
</reference>
<dbReference type="GO" id="GO:0017102">
    <property type="term" value="C:methionyl glutamyl tRNA synthetase complex"/>
    <property type="evidence" value="ECO:0007669"/>
    <property type="project" value="TreeGrafter"/>
</dbReference>
<dbReference type="OrthoDB" id="5920725at2759"/>
<dbReference type="Gene3D" id="1.20.1050.130">
    <property type="match status" value="1"/>
</dbReference>
<name>A0A077ZL98_TRITR</name>
<organism evidence="4 5">
    <name type="scientific">Trichuris trichiura</name>
    <name type="common">Whipworm</name>
    <name type="synonym">Trichocephalus trichiurus</name>
    <dbReference type="NCBI Taxonomy" id="36087"/>
    <lineage>
        <taxon>Eukaryota</taxon>
        <taxon>Metazoa</taxon>
        <taxon>Ecdysozoa</taxon>
        <taxon>Nematoda</taxon>
        <taxon>Enoplea</taxon>
        <taxon>Dorylaimia</taxon>
        <taxon>Trichinellida</taxon>
        <taxon>Trichuridae</taxon>
        <taxon>Trichuris</taxon>
    </lineage>
</organism>
<dbReference type="GO" id="GO:0004818">
    <property type="term" value="F:glutamate-tRNA ligase activity"/>
    <property type="evidence" value="ECO:0007669"/>
    <property type="project" value="TreeGrafter"/>
</dbReference>
<dbReference type="InterPro" id="IPR004046">
    <property type="entry name" value="GST_C"/>
</dbReference>
<keyword evidence="1" id="KW-0648">Protein biosynthesis</keyword>
<gene>
    <name evidence="4" type="ORF">TTRE_0000773401</name>
</gene>
<dbReference type="GO" id="GO:0006424">
    <property type="term" value="P:glutamyl-tRNA aminoacylation"/>
    <property type="evidence" value="ECO:0007669"/>
    <property type="project" value="TreeGrafter"/>
</dbReference>
<keyword evidence="5" id="KW-1185">Reference proteome</keyword>
<evidence type="ECO:0000256" key="1">
    <source>
        <dbReference type="ARBA" id="ARBA00022917"/>
    </source>
</evidence>
<dbReference type="SUPFAM" id="SSF47616">
    <property type="entry name" value="GST C-terminal domain-like"/>
    <property type="match status" value="1"/>
</dbReference>
<reference evidence="4" key="2">
    <citation type="submission" date="2014-03" db="EMBL/GenBank/DDBJ databases">
        <title>The whipworm genome and dual-species transcriptomics of an intimate host-pathogen interaction.</title>
        <authorList>
            <person name="Foth B.J."/>
            <person name="Tsai I.J."/>
            <person name="Reid A.J."/>
            <person name="Bancroft A.J."/>
            <person name="Nichol S."/>
            <person name="Tracey A."/>
            <person name="Holroyd N."/>
            <person name="Cotton J.A."/>
            <person name="Stanley E.J."/>
            <person name="Zarowiecki M."/>
            <person name="Liu J.Z."/>
            <person name="Huckvale T."/>
            <person name="Cooper P.J."/>
            <person name="Grencis R.K."/>
            <person name="Berriman M."/>
        </authorList>
    </citation>
    <scope>NUCLEOTIDE SEQUENCE [LARGE SCALE GENOMIC DNA]</scope>
</reference>
<accession>A0A077ZL98</accession>
<dbReference type="AlphaFoldDB" id="A0A077ZL98"/>